<evidence type="ECO:0000256" key="1">
    <source>
        <dbReference type="SAM" id="MobiDB-lite"/>
    </source>
</evidence>
<dbReference type="AlphaFoldDB" id="A0A5M9K8I4"/>
<accession>A0A5M9K8I4</accession>
<keyword evidence="3" id="KW-1185">Reference proteome</keyword>
<organism evidence="2 3">
    <name type="scientific">Monilinia fructicola</name>
    <name type="common">Brown rot fungus</name>
    <name type="synonym">Ciboria fructicola</name>
    <dbReference type="NCBI Taxonomy" id="38448"/>
    <lineage>
        <taxon>Eukaryota</taxon>
        <taxon>Fungi</taxon>
        <taxon>Dikarya</taxon>
        <taxon>Ascomycota</taxon>
        <taxon>Pezizomycotina</taxon>
        <taxon>Leotiomycetes</taxon>
        <taxon>Helotiales</taxon>
        <taxon>Sclerotiniaceae</taxon>
        <taxon>Monilinia</taxon>
    </lineage>
</organism>
<proteinExistence type="predicted"/>
<sequence length="88" mass="10331">MRELVERWRGGELEEGSTEVPNHKHKFLPKMRDKRVEEERWFSTYGVESVDSGIDARLKSAEERAQEGRSLRYELRTALRKINAIPTS</sequence>
<evidence type="ECO:0000313" key="2">
    <source>
        <dbReference type="EMBL" id="KAA8576793.1"/>
    </source>
</evidence>
<feature type="compositionally biased region" description="Basic and acidic residues" evidence="1">
    <location>
        <begin position="1"/>
        <end position="12"/>
    </location>
</feature>
<dbReference type="Proteomes" id="UP000322873">
    <property type="component" value="Unassembled WGS sequence"/>
</dbReference>
<comment type="caution">
    <text evidence="2">The sequence shown here is derived from an EMBL/GenBank/DDBJ whole genome shotgun (WGS) entry which is preliminary data.</text>
</comment>
<feature type="region of interest" description="Disordered" evidence="1">
    <location>
        <begin position="1"/>
        <end position="21"/>
    </location>
</feature>
<dbReference type="EMBL" id="VICG01000001">
    <property type="protein sequence ID" value="KAA8576793.1"/>
    <property type="molecule type" value="Genomic_DNA"/>
</dbReference>
<reference evidence="2 3" key="1">
    <citation type="submission" date="2019-06" db="EMBL/GenBank/DDBJ databases">
        <title>Genome Sequence of the Brown Rot Fungal Pathogen Monilinia fructicola.</title>
        <authorList>
            <person name="De Miccolis Angelini R.M."/>
            <person name="Landi L."/>
            <person name="Abate D."/>
            <person name="Pollastro S."/>
            <person name="Romanazzi G."/>
            <person name="Faretra F."/>
        </authorList>
    </citation>
    <scope>NUCLEOTIDE SEQUENCE [LARGE SCALE GENOMIC DNA]</scope>
    <source>
        <strain evidence="2 3">Mfrc123</strain>
    </source>
</reference>
<evidence type="ECO:0000313" key="3">
    <source>
        <dbReference type="Proteomes" id="UP000322873"/>
    </source>
</evidence>
<gene>
    <name evidence="2" type="ORF">EYC84_006847</name>
</gene>
<name>A0A5M9K8I4_MONFR</name>
<protein>
    <submittedName>
        <fullName evidence="2">Uncharacterized protein</fullName>
    </submittedName>
</protein>